<feature type="transmembrane region" description="Helical" evidence="1">
    <location>
        <begin position="74"/>
        <end position="95"/>
    </location>
</feature>
<proteinExistence type="predicted"/>
<accession>A0A1I7NT61</accession>
<keyword evidence="3" id="KW-1185">Reference proteome</keyword>
<gene>
    <name evidence="2" type="ORF">SAMN05216456_3118</name>
</gene>
<feature type="transmembrane region" description="Helical" evidence="1">
    <location>
        <begin position="170"/>
        <end position="186"/>
    </location>
</feature>
<keyword evidence="1" id="KW-1133">Transmembrane helix</keyword>
<feature type="transmembrane region" description="Helical" evidence="1">
    <location>
        <begin position="145"/>
        <end position="163"/>
    </location>
</feature>
<protein>
    <submittedName>
        <fullName evidence="2">Uncharacterized protein</fullName>
    </submittedName>
</protein>
<dbReference type="RefSeq" id="WP_092426111.1">
    <property type="nucleotide sequence ID" value="NZ_FPCK01000003.1"/>
</dbReference>
<feature type="transmembrane region" description="Helical" evidence="1">
    <location>
        <begin position="43"/>
        <end position="62"/>
    </location>
</feature>
<name>A0A1I7NT61_9HYPH</name>
<evidence type="ECO:0000256" key="1">
    <source>
        <dbReference type="SAM" id="Phobius"/>
    </source>
</evidence>
<feature type="transmembrane region" description="Helical" evidence="1">
    <location>
        <begin position="6"/>
        <end position="23"/>
    </location>
</feature>
<organism evidence="2 3">
    <name type="scientific">Devosia crocina</name>
    <dbReference type="NCBI Taxonomy" id="429728"/>
    <lineage>
        <taxon>Bacteria</taxon>
        <taxon>Pseudomonadati</taxon>
        <taxon>Pseudomonadota</taxon>
        <taxon>Alphaproteobacteria</taxon>
        <taxon>Hyphomicrobiales</taxon>
        <taxon>Devosiaceae</taxon>
        <taxon>Devosia</taxon>
    </lineage>
</organism>
<reference evidence="2 3" key="1">
    <citation type="submission" date="2016-10" db="EMBL/GenBank/DDBJ databases">
        <authorList>
            <person name="de Groot N.N."/>
        </authorList>
    </citation>
    <scope>NUCLEOTIDE SEQUENCE [LARGE SCALE GENOMIC DNA]</scope>
    <source>
        <strain evidence="2 3">IPL20</strain>
    </source>
</reference>
<keyword evidence="1" id="KW-0472">Membrane</keyword>
<dbReference type="Proteomes" id="UP000199074">
    <property type="component" value="Unassembled WGS sequence"/>
</dbReference>
<dbReference type="EMBL" id="FPCK01000003">
    <property type="protein sequence ID" value="SFV37823.1"/>
    <property type="molecule type" value="Genomic_DNA"/>
</dbReference>
<feature type="transmembrane region" description="Helical" evidence="1">
    <location>
        <begin position="115"/>
        <end position="133"/>
    </location>
</feature>
<dbReference type="OrthoDB" id="9803673at2"/>
<evidence type="ECO:0000313" key="3">
    <source>
        <dbReference type="Proteomes" id="UP000199074"/>
    </source>
</evidence>
<dbReference type="AlphaFoldDB" id="A0A1I7NT61"/>
<evidence type="ECO:0000313" key="2">
    <source>
        <dbReference type="EMBL" id="SFV37823.1"/>
    </source>
</evidence>
<sequence>MDLADLQLYVRLISGTILGLTVGKLLSGSAKFIQHPNKNRINWLHGLWIAFLFAAVVIFWWQEALSFSRVTWTFPLYAFQIAYCGSFLFIASVLLPDDVDGYESHYAYLIARRHWLYGALILSYLLGIGNEIIKWGWEDLFVSPEYIIINLVVIGLLVSGMVFNGRRLHLSIAALFLLMALATGLLE</sequence>
<dbReference type="STRING" id="429728.SAMN05216456_3118"/>
<keyword evidence="1" id="KW-0812">Transmembrane</keyword>